<evidence type="ECO:0000256" key="2">
    <source>
        <dbReference type="SAM" id="Phobius"/>
    </source>
</evidence>
<dbReference type="GO" id="GO:0005886">
    <property type="term" value="C:plasma membrane"/>
    <property type="evidence" value="ECO:0007669"/>
    <property type="project" value="UniProtKB-SubCell"/>
</dbReference>
<dbReference type="Gene3D" id="1.10.287.70">
    <property type="match status" value="1"/>
</dbReference>
<dbReference type="SUPFAM" id="SSF51735">
    <property type="entry name" value="NAD(P)-binding Rossmann-fold domains"/>
    <property type="match status" value="2"/>
</dbReference>
<dbReference type="EMBL" id="SMAO01000001">
    <property type="protein sequence ID" value="TCT23894.1"/>
    <property type="molecule type" value="Genomic_DNA"/>
</dbReference>
<dbReference type="Pfam" id="PF07885">
    <property type="entry name" value="Ion_trans_2"/>
    <property type="match status" value="1"/>
</dbReference>
<dbReference type="Pfam" id="PF02254">
    <property type="entry name" value="TrkA_N"/>
    <property type="match status" value="2"/>
</dbReference>
<keyword evidence="5" id="KW-1185">Reference proteome</keyword>
<dbReference type="InterPro" id="IPR050721">
    <property type="entry name" value="Trk_Ktr_HKT_K-transport"/>
</dbReference>
<feature type="transmembrane region" description="Helical" evidence="2">
    <location>
        <begin position="16"/>
        <end position="35"/>
    </location>
</feature>
<keyword evidence="2" id="KW-0472">Membrane</keyword>
<accession>A0A4R3N540</accession>
<organism evidence="4 5">
    <name type="scientific">Thiobaca trueperi</name>
    <dbReference type="NCBI Taxonomy" id="127458"/>
    <lineage>
        <taxon>Bacteria</taxon>
        <taxon>Pseudomonadati</taxon>
        <taxon>Pseudomonadota</taxon>
        <taxon>Gammaproteobacteria</taxon>
        <taxon>Chromatiales</taxon>
        <taxon>Chromatiaceae</taxon>
        <taxon>Thiobaca</taxon>
    </lineage>
</organism>
<dbReference type="PANTHER" id="PTHR43833">
    <property type="entry name" value="POTASSIUM CHANNEL PROTEIN 2-RELATED-RELATED"/>
    <property type="match status" value="1"/>
</dbReference>
<evidence type="ECO:0000313" key="5">
    <source>
        <dbReference type="Proteomes" id="UP000295717"/>
    </source>
</evidence>
<evidence type="ECO:0000256" key="1">
    <source>
        <dbReference type="ARBA" id="ARBA00004651"/>
    </source>
</evidence>
<protein>
    <submittedName>
        <fullName evidence="4">Ion channel</fullName>
    </submittedName>
</protein>
<name>A0A4R3N540_9GAMM</name>
<dbReference type="OrthoDB" id="9781411at2"/>
<comment type="caution">
    <text evidence="4">The sequence shown here is derived from an EMBL/GenBank/DDBJ whole genome shotgun (WGS) entry which is preliminary data.</text>
</comment>
<evidence type="ECO:0000259" key="3">
    <source>
        <dbReference type="PROSITE" id="PS51201"/>
    </source>
</evidence>
<proteinExistence type="predicted"/>
<dbReference type="SUPFAM" id="SSF81324">
    <property type="entry name" value="Voltage-gated potassium channels"/>
    <property type="match status" value="1"/>
</dbReference>
<evidence type="ECO:0000313" key="4">
    <source>
        <dbReference type="EMBL" id="TCT23894.1"/>
    </source>
</evidence>
<dbReference type="Gene3D" id="3.40.50.720">
    <property type="entry name" value="NAD(P)-binding Rossmann-like Domain"/>
    <property type="match status" value="2"/>
</dbReference>
<comment type="subcellular location">
    <subcellularLocation>
        <location evidence="1">Cell membrane</location>
        <topology evidence="1">Multi-pass membrane protein</topology>
    </subcellularLocation>
</comment>
<dbReference type="RefSeq" id="WP_132974982.1">
    <property type="nucleotide sequence ID" value="NZ_SMAO01000001.1"/>
</dbReference>
<dbReference type="InterPro" id="IPR036291">
    <property type="entry name" value="NAD(P)-bd_dom_sf"/>
</dbReference>
<dbReference type="PROSITE" id="PS51201">
    <property type="entry name" value="RCK_N"/>
    <property type="match status" value="1"/>
</dbReference>
<keyword evidence="2" id="KW-1133">Transmembrane helix</keyword>
<gene>
    <name evidence="4" type="ORF">EDC35_101208</name>
</gene>
<dbReference type="Proteomes" id="UP000295717">
    <property type="component" value="Unassembled WGS sequence"/>
</dbReference>
<feature type="transmembrane region" description="Helical" evidence="2">
    <location>
        <begin position="76"/>
        <end position="100"/>
    </location>
</feature>
<dbReference type="AlphaFoldDB" id="A0A4R3N540"/>
<reference evidence="4 5" key="1">
    <citation type="submission" date="2019-03" db="EMBL/GenBank/DDBJ databases">
        <title>Genomic Encyclopedia of Type Strains, Phase IV (KMG-IV): sequencing the most valuable type-strain genomes for metagenomic binning, comparative biology and taxonomic classification.</title>
        <authorList>
            <person name="Goeker M."/>
        </authorList>
    </citation>
    <scope>NUCLEOTIDE SEQUENCE [LARGE SCALE GENOMIC DNA]</scope>
    <source>
        <strain evidence="4 5">DSM 13587</strain>
    </source>
</reference>
<feature type="domain" description="RCK N-terminal" evidence="3">
    <location>
        <begin position="123"/>
        <end position="245"/>
    </location>
</feature>
<keyword evidence="2" id="KW-0812">Transmembrane</keyword>
<dbReference type="GO" id="GO:0006813">
    <property type="term" value="P:potassium ion transport"/>
    <property type="evidence" value="ECO:0007669"/>
    <property type="project" value="InterPro"/>
</dbReference>
<feature type="transmembrane region" description="Helical" evidence="2">
    <location>
        <begin position="47"/>
        <end position="64"/>
    </location>
</feature>
<dbReference type="InterPro" id="IPR003148">
    <property type="entry name" value="RCK_N"/>
</dbReference>
<dbReference type="InterPro" id="IPR013099">
    <property type="entry name" value="K_chnl_dom"/>
</dbReference>
<sequence length="568" mass="63814">MDTIFFLILRRMRTPLLTLIIAYAVAMAGLALIPAQDATGQPTTMSLFHAFYFVSYMSTTIGFGELPNAFTDAQRLWVSVSVFFTVAVWIYAIGRLIALLQDNTFQRAIEERRFRNRVARLRQPFYLICGCGQTGSALVRGLTDRHRHAVVIDIDPDRINLLQLDNQREYVPALCADARKPSILDAAGLKHPLCEGVVALTNVNETNLKIAIAAKLLHPTIQVICRSDSHEIEANMASFGTDHIYDPFDAFAVYMALAIQSPCLTLLLDWLSAADDEPLSEPCYPPTNGRWVICGYGRFGKAMYQHLKQQGLTLSIIEALPHKTGIPVEGIVQGRGTEAVTLEQAEIQRAVGLVAGTDEDADNLSIVMTALQLNPDLFVIARENHLDNQELFDRVGAQSIMHPSTIIANRIRVRLVNPLLADFSNLARAQPEDWACELVSRVAGLVDERVPHVWEITIDETQAFALCHAKARGFTITLDMLLRDPRDRERRLQAIPLLLVRDDSLQLLPTLDQRVRRGDRLLLCGRIETRSDMDWVLQNLHALRYVATGESHREGAVWRWIAAWQRTR</sequence>